<feature type="domain" description="Metallo-beta-lactamase" evidence="1">
    <location>
        <begin position="13"/>
        <end position="179"/>
    </location>
</feature>
<dbReference type="InterPro" id="IPR001279">
    <property type="entry name" value="Metallo-B-lactamas"/>
</dbReference>
<sequence length="276" mass="30930">MSIFISSLNSGSNGNCYYIGTGEDAILIDAGISCRETEKRMKRLGLAIEKMRAVFISHEHSDHINGLQVLAKKYGLPVYINRRTWSSSKLSLDPALVKDLEPHTAVRIGQLAITAFPKFHDADDPQSFVVSNGSLNIGIFTDIGKTCEQVVHHFRQCHAAILEANYDEKMLQEGSYPWHLKKRISGGNGHLSNREALELVSRYKPPFMSHLLLGHLSKNNNCPRLVEEMFSPHADSCKIVVASRFEETPVFEISSDTPRPFRPWNFQPAVQLTLGV</sequence>
<dbReference type="SMART" id="SM00849">
    <property type="entry name" value="Lactamase_B"/>
    <property type="match status" value="1"/>
</dbReference>
<gene>
    <name evidence="2" type="ORF">BC349_02255</name>
</gene>
<dbReference type="PANTHER" id="PTHR47619:SF1">
    <property type="entry name" value="EXODEOXYRIBONUCLEASE WALJ"/>
    <property type="match status" value="1"/>
</dbReference>
<dbReference type="EMBL" id="MBUA01000001">
    <property type="protein sequence ID" value="MBC6489773.1"/>
    <property type="molecule type" value="Genomic_DNA"/>
</dbReference>
<dbReference type="SUPFAM" id="SSF56281">
    <property type="entry name" value="Metallo-hydrolase/oxidoreductase"/>
    <property type="match status" value="1"/>
</dbReference>
<dbReference type="PANTHER" id="PTHR47619">
    <property type="entry name" value="METALLO-HYDROLASE YYCJ-RELATED"/>
    <property type="match status" value="1"/>
</dbReference>
<reference evidence="2 3" key="1">
    <citation type="submission" date="2016-07" db="EMBL/GenBank/DDBJ databases">
        <title>Genome analysis of Flavihumibacter stibioxidans YS-17.</title>
        <authorList>
            <person name="Shi K."/>
            <person name="Han Y."/>
            <person name="Wang G."/>
        </authorList>
    </citation>
    <scope>NUCLEOTIDE SEQUENCE [LARGE SCALE GENOMIC DNA]</scope>
    <source>
        <strain evidence="2 3">YS-17</strain>
    </source>
</reference>
<comment type="caution">
    <text evidence="2">The sequence shown here is derived from an EMBL/GenBank/DDBJ whole genome shotgun (WGS) entry which is preliminary data.</text>
</comment>
<dbReference type="InterPro" id="IPR036866">
    <property type="entry name" value="RibonucZ/Hydroxyglut_hydro"/>
</dbReference>
<protein>
    <submittedName>
        <fullName evidence="2">MBL fold metallo-hydrolase</fullName>
    </submittedName>
</protein>
<evidence type="ECO:0000313" key="2">
    <source>
        <dbReference type="EMBL" id="MBC6489773.1"/>
    </source>
</evidence>
<keyword evidence="3" id="KW-1185">Reference proteome</keyword>
<evidence type="ECO:0000313" key="3">
    <source>
        <dbReference type="Proteomes" id="UP000765802"/>
    </source>
</evidence>
<proteinExistence type="predicted"/>
<name>A0ABR7M576_9BACT</name>
<accession>A0ABR7M576</accession>
<dbReference type="RefSeq" id="WP_187255126.1">
    <property type="nucleotide sequence ID" value="NZ_JBHULF010000006.1"/>
</dbReference>
<dbReference type="Gene3D" id="3.60.15.10">
    <property type="entry name" value="Ribonuclease Z/Hydroxyacylglutathione hydrolase-like"/>
    <property type="match status" value="1"/>
</dbReference>
<dbReference type="Proteomes" id="UP000765802">
    <property type="component" value="Unassembled WGS sequence"/>
</dbReference>
<organism evidence="2 3">
    <name type="scientific">Flavihumibacter stibioxidans</name>
    <dbReference type="NCBI Taxonomy" id="1834163"/>
    <lineage>
        <taxon>Bacteria</taxon>
        <taxon>Pseudomonadati</taxon>
        <taxon>Bacteroidota</taxon>
        <taxon>Chitinophagia</taxon>
        <taxon>Chitinophagales</taxon>
        <taxon>Chitinophagaceae</taxon>
        <taxon>Flavihumibacter</taxon>
    </lineage>
</organism>
<dbReference type="Pfam" id="PF12706">
    <property type="entry name" value="Lactamase_B_2"/>
    <property type="match status" value="1"/>
</dbReference>
<dbReference type="InterPro" id="IPR052533">
    <property type="entry name" value="WalJ/YycJ-like"/>
</dbReference>
<evidence type="ECO:0000259" key="1">
    <source>
        <dbReference type="SMART" id="SM00849"/>
    </source>
</evidence>